<feature type="signal peptide" evidence="1">
    <location>
        <begin position="1"/>
        <end position="22"/>
    </location>
</feature>
<keyword evidence="1" id="KW-0732">Signal</keyword>
<evidence type="ECO:0000313" key="3">
    <source>
        <dbReference type="EMBL" id="VFT97076.1"/>
    </source>
</evidence>
<reference evidence="2" key="2">
    <citation type="submission" date="2019-06" db="EMBL/GenBank/DDBJ databases">
        <title>Genomics analysis of Aphanomyces spp. identifies a new class of oomycete effector associated with host adaptation.</title>
        <authorList>
            <person name="Gaulin E."/>
        </authorList>
    </citation>
    <scope>NUCLEOTIDE SEQUENCE</scope>
    <source>
        <strain evidence="2">CBS 578.67</strain>
    </source>
</reference>
<name>A0A485LF05_9STRA</name>
<evidence type="ECO:0000313" key="2">
    <source>
        <dbReference type="EMBL" id="KAF0687898.1"/>
    </source>
</evidence>
<proteinExistence type="predicted"/>
<dbReference type="OrthoDB" id="441724at2759"/>
<dbReference type="EMBL" id="VJMH01006813">
    <property type="protein sequence ID" value="KAF0687898.1"/>
    <property type="molecule type" value="Genomic_DNA"/>
</dbReference>
<keyword evidence="4" id="KW-1185">Reference proteome</keyword>
<evidence type="ECO:0000256" key="1">
    <source>
        <dbReference type="SAM" id="SignalP"/>
    </source>
</evidence>
<evidence type="ECO:0000313" key="4">
    <source>
        <dbReference type="Proteomes" id="UP000332933"/>
    </source>
</evidence>
<reference evidence="3 4" key="1">
    <citation type="submission" date="2019-03" db="EMBL/GenBank/DDBJ databases">
        <authorList>
            <person name="Gaulin E."/>
            <person name="Dumas B."/>
        </authorList>
    </citation>
    <scope>NUCLEOTIDE SEQUENCE [LARGE SCALE GENOMIC DNA]</scope>
    <source>
        <strain evidence="3">CBS 568.67</strain>
    </source>
</reference>
<gene>
    <name evidence="3" type="primary">Aste57867_20390</name>
    <name evidence="2" type="ORF">As57867_020324</name>
    <name evidence="3" type="ORF">ASTE57867_20390</name>
</gene>
<dbReference type="Proteomes" id="UP000332933">
    <property type="component" value="Unassembled WGS sequence"/>
</dbReference>
<protein>
    <submittedName>
        <fullName evidence="3">Aste57867_20390 protein</fullName>
    </submittedName>
</protein>
<organism evidence="3 4">
    <name type="scientific">Aphanomyces stellatus</name>
    <dbReference type="NCBI Taxonomy" id="120398"/>
    <lineage>
        <taxon>Eukaryota</taxon>
        <taxon>Sar</taxon>
        <taxon>Stramenopiles</taxon>
        <taxon>Oomycota</taxon>
        <taxon>Saprolegniomycetes</taxon>
        <taxon>Saprolegniales</taxon>
        <taxon>Verrucalvaceae</taxon>
        <taxon>Aphanomyces</taxon>
    </lineage>
</organism>
<dbReference type="EMBL" id="CAADRA010006836">
    <property type="protein sequence ID" value="VFT97076.1"/>
    <property type="molecule type" value="Genomic_DNA"/>
</dbReference>
<feature type="chain" id="PRO_5036116478" evidence="1">
    <location>
        <begin position="23"/>
        <end position="452"/>
    </location>
</feature>
<accession>A0A485LF05</accession>
<sequence>MAARRWLVQAALVLLVWQGGDVVDADAYASPWMQVIMDGMPKNLMLSTMTQGIVLYQDDLGAADEVHRSAQVNMGSNLLAVATRIKILKRPHHAFPWPVDGIIGVGIKSTRTEILWPYVNASLIDSIHPPQALPTLGIYLSHARVESIAWAEAMNVIEDPFYTRYTSFPMFELSMCGHALLDATSSYWNTVVDFQSPCLTLPKEFYVALVAWAPLEFNATANLTTVAAGVASSDLPTLHFRLSPFSPWLALPLQALAMPANASQLCIQQGESVRRLVVENEGLVEDEDLFVRDAILASDQAQAGLPDGPDLSDQKNSLTDGETRVPHMYKSPIVLGTLALQSLGLIVHVNRTQIGFPVNQSASAWPLAHPEATCKPAIQCEGHQIYHHDTNTCTNPNCELRIFHRFDPATKTCVVNPAWQLLALAVVGVCTFYELYFDFVRTRLGRQVMDEQ</sequence>
<dbReference type="AlphaFoldDB" id="A0A485LF05"/>